<reference evidence="1" key="1">
    <citation type="journal article" date="2020" name="mSystems">
        <title>Genome- and Community-Level Interaction Insights into Carbon Utilization and Element Cycling Functions of Hydrothermarchaeota in Hydrothermal Sediment.</title>
        <authorList>
            <person name="Zhou Z."/>
            <person name="Liu Y."/>
            <person name="Xu W."/>
            <person name="Pan J."/>
            <person name="Luo Z.H."/>
            <person name="Li M."/>
        </authorList>
    </citation>
    <scope>NUCLEOTIDE SEQUENCE [LARGE SCALE GENOMIC DNA]</scope>
    <source>
        <strain evidence="1">HyVt-443</strain>
    </source>
</reference>
<dbReference type="AlphaFoldDB" id="A0A831RKN4"/>
<dbReference type="Proteomes" id="UP000886251">
    <property type="component" value="Unassembled WGS sequence"/>
</dbReference>
<proteinExistence type="predicted"/>
<dbReference type="CDD" id="cd16441">
    <property type="entry name" value="beta_Kdo_transferase_KpsS"/>
    <property type="match status" value="1"/>
</dbReference>
<dbReference type="Pfam" id="PF05159">
    <property type="entry name" value="Capsule_synth"/>
    <property type="match status" value="1"/>
</dbReference>
<accession>A0A831RKN4</accession>
<organism evidence="1">
    <name type="scientific">Sedimenticola thiotaurini</name>
    <dbReference type="NCBI Taxonomy" id="1543721"/>
    <lineage>
        <taxon>Bacteria</taxon>
        <taxon>Pseudomonadati</taxon>
        <taxon>Pseudomonadota</taxon>
        <taxon>Gammaproteobacteria</taxon>
        <taxon>Chromatiales</taxon>
        <taxon>Sedimenticolaceae</taxon>
        <taxon>Sedimenticola</taxon>
    </lineage>
</organism>
<name>A0A831RKN4_9GAMM</name>
<dbReference type="GO" id="GO:0000271">
    <property type="term" value="P:polysaccharide biosynthetic process"/>
    <property type="evidence" value="ECO:0007669"/>
    <property type="project" value="InterPro"/>
</dbReference>
<comment type="caution">
    <text evidence="1">The sequence shown here is derived from an EMBL/GenBank/DDBJ whole genome shotgun (WGS) entry which is preliminary data.</text>
</comment>
<dbReference type="EMBL" id="DRKP01000146">
    <property type="protein sequence ID" value="HEB97137.1"/>
    <property type="molecule type" value="Genomic_DNA"/>
</dbReference>
<gene>
    <name evidence="1" type="ORF">ENI96_12010</name>
</gene>
<protein>
    <submittedName>
        <fullName evidence="1">Capsular biosynthesis protein</fullName>
    </submittedName>
</protein>
<evidence type="ECO:0000313" key="1">
    <source>
        <dbReference type="EMBL" id="HEB97137.1"/>
    </source>
</evidence>
<dbReference type="InterPro" id="IPR007833">
    <property type="entry name" value="Capsule_polysaccharide_synth"/>
</dbReference>
<dbReference type="GO" id="GO:0015774">
    <property type="term" value="P:polysaccharide transport"/>
    <property type="evidence" value="ECO:0007669"/>
    <property type="project" value="InterPro"/>
</dbReference>
<sequence length="421" mass="47416">MVTDRTTTPRRRTFLFLQGPITPFFRLVGDGLEARGHRVRRIDLCFGDQLFWRRPGATHYRGRLAGWPAFIDGYLQREGVTDLILLGEQRAYHRAAIEAARRHGIQVVATDFGYLRPDWITFEQDGMSGESRFPRTPAAIEALAARCPRPELSRRFRDSFPRQVIWDMAYHLSSSLLRPLYPFYRSHQIYHPILVYLGTGLHLLRARLGAAGTERAIRALIGADVPYYLFPLQMQNDFQLRAYSPYPDMRTPIREVMASFARAAPAGARLAIKVHPLDPGMVNWRRFCRGEADRLGLGERVVFIDGGSLERLLDHARGVVTINSTVGVWTLLAGRPLKTLGDAVYDVPGLTFQGGLDPFWTEAAAPDAGLRDAFVRALAGTIQLRGVYYNQPGLDAAVAEAVERLDRNLINEPLPREETHG</sequence>